<evidence type="ECO:0000313" key="2">
    <source>
        <dbReference type="EMBL" id="CAG5100185.1"/>
    </source>
</evidence>
<feature type="compositionally biased region" description="Basic and acidic residues" evidence="1">
    <location>
        <begin position="447"/>
        <end position="462"/>
    </location>
</feature>
<dbReference type="EMBL" id="OU015569">
    <property type="protein sequence ID" value="CAG5100185.1"/>
    <property type="molecule type" value="Genomic_DNA"/>
</dbReference>
<keyword evidence="3" id="KW-1185">Reference proteome</keyword>
<evidence type="ECO:0000256" key="1">
    <source>
        <dbReference type="SAM" id="MobiDB-lite"/>
    </source>
</evidence>
<proteinExistence type="predicted"/>
<gene>
    <name evidence="2" type="ORF">OKIOD_LOCUS8442</name>
</gene>
<reference evidence="2 3" key="1">
    <citation type="submission" date="2021-04" db="EMBL/GenBank/DDBJ databases">
        <authorList>
            <person name="Bliznina A."/>
        </authorList>
    </citation>
    <scope>NUCLEOTIDE SEQUENCE [LARGE SCALE GENOMIC DNA]</scope>
</reference>
<feature type="region of interest" description="Disordered" evidence="1">
    <location>
        <begin position="1"/>
        <end position="53"/>
    </location>
</feature>
<evidence type="ECO:0000313" key="3">
    <source>
        <dbReference type="Proteomes" id="UP001158576"/>
    </source>
</evidence>
<organism evidence="2 3">
    <name type="scientific">Oikopleura dioica</name>
    <name type="common">Tunicate</name>
    <dbReference type="NCBI Taxonomy" id="34765"/>
    <lineage>
        <taxon>Eukaryota</taxon>
        <taxon>Metazoa</taxon>
        <taxon>Chordata</taxon>
        <taxon>Tunicata</taxon>
        <taxon>Appendicularia</taxon>
        <taxon>Copelata</taxon>
        <taxon>Oikopleuridae</taxon>
        <taxon>Oikopleura</taxon>
    </lineage>
</organism>
<feature type="region of interest" description="Disordered" evidence="1">
    <location>
        <begin position="446"/>
        <end position="465"/>
    </location>
</feature>
<sequence length="889" mass="103980">MDNFYGYRDPVQVHRSKRNKDQVGGAHNSDSWNVNNPSKRQTPIYTSQNRANLPPQPYTCQQQTLKQEISPITTFQQSPLDTSCFQLLNGFPNDFIRIGQPSIDLKRRLITLTKQHDMDSERVLFQCGENQFHEISIKQENYCLDGDGFGEPGCSFDGLPISGLTLHRAASEKIQSEHKLKEFQFKNWFISIVNHVQDGTASSERRRNQDGDIYSDSQLEEIAQAIRTRLRRVDISKGGAEDKFKELCEKIVDVVNTKDMFEKEEKIDLLRKQPCIRIDAKTKDGRVQIPRWTRDKISDQWKEKKVYLKREIYVLFHPEDIHTNHLKHNQIYNKYCSSPSEGNGPHNLCVNALHYDKVIDESSFCERLRHWALKDSRPVATEDGFLTNRIDNDAWDKKFQKWVKDLTKFLRNDRYSSPDEFLRLVENYSDNLVNFKFQNLCLGKTEPGGKENSSESLRRRSPSDPCCLLKHKTTRDYDTKIKEILRGILRYVRHEPNIAPDLDPRDLWQCAARNRGVYCINPHHCNYEPNRKTNPMTDRLISPPTHPSNQNALKQCLELPSFSHEQWCHLSFIRFYKVQNQNGQSQRSRRLHDEMKGFCEIDKGINDFLVSSIKVRPYNIDFWPNGKNKLEGKWSLINKEFEDLVACTELVRSGDDNHKQCIARSRLQSLNNIICCHSYRANYSRKNFFETFANLSKSRQFDVEMRMSAQQLERYHNASLRSENAPRELEYSIYVRNTGSKEIYVSLPKQWTDDQLPQPPSNSFSCESCRVFQRLHPKEVSKELVYSQEEKKELENLVRKFYDGQKSLSVHEKEEASSVLILLDWNKMGDRNILQEKMQPLDPTNPSCEGLFSFTGSFHQLEYFLLQNTKTRQFIENLNQTNSKVTTSN</sequence>
<protein>
    <submittedName>
        <fullName evidence="2">Oidioi.mRNA.OKI2018_I69.XSR.g16884.t2.cds</fullName>
    </submittedName>
</protein>
<dbReference type="Proteomes" id="UP001158576">
    <property type="component" value="Chromosome XSR"/>
</dbReference>
<name>A0ABN7SHI0_OIKDI</name>
<feature type="compositionally biased region" description="Polar residues" evidence="1">
    <location>
        <begin position="28"/>
        <end position="51"/>
    </location>
</feature>
<accession>A0ABN7SHI0</accession>